<proteinExistence type="predicted"/>
<dbReference type="Proteomes" id="UP000199199">
    <property type="component" value="Unassembled WGS sequence"/>
</dbReference>
<gene>
    <name evidence="1" type="ORF">SAMN04488556_0061</name>
</gene>
<protein>
    <submittedName>
        <fullName evidence="1">Uncharacterized protein</fullName>
    </submittedName>
</protein>
<dbReference type="AlphaFoldDB" id="A0A1I6V5F8"/>
<keyword evidence="2" id="KW-1185">Reference proteome</keyword>
<evidence type="ECO:0000313" key="2">
    <source>
        <dbReference type="Proteomes" id="UP000199199"/>
    </source>
</evidence>
<evidence type="ECO:0000313" key="1">
    <source>
        <dbReference type="EMBL" id="SFT08884.1"/>
    </source>
</evidence>
<accession>A0A1I6V5F8</accession>
<reference evidence="2" key="1">
    <citation type="submission" date="2016-10" db="EMBL/GenBank/DDBJ databases">
        <authorList>
            <person name="Varghese N."/>
            <person name="Submissions S."/>
        </authorList>
    </citation>
    <scope>NUCLEOTIDE SEQUENCE [LARGE SCALE GENOMIC DNA]</scope>
    <source>
        <strain evidence="2">DSM 22427</strain>
    </source>
</reference>
<organism evidence="1 2">
    <name type="scientific">Halostagnicola kamekurae</name>
    <dbReference type="NCBI Taxonomy" id="619731"/>
    <lineage>
        <taxon>Archaea</taxon>
        <taxon>Methanobacteriati</taxon>
        <taxon>Methanobacteriota</taxon>
        <taxon>Stenosarchaea group</taxon>
        <taxon>Halobacteria</taxon>
        <taxon>Halobacteriales</taxon>
        <taxon>Natrialbaceae</taxon>
        <taxon>Halostagnicola</taxon>
    </lineage>
</organism>
<name>A0A1I6V5F8_9EURY</name>
<sequence>MILTDRGEEYVAGGDYEMQPWNVTASQADTLIDLLYEKPFYFDLTYNLVALLDSVFELSKNSHPVPRDQIEDWYTSKVGKRDNWVSGPGQALFDGSAHILTNLGLSRASINNFI</sequence>
<dbReference type="EMBL" id="FOZS01000011">
    <property type="protein sequence ID" value="SFT08884.1"/>
    <property type="molecule type" value="Genomic_DNA"/>
</dbReference>